<organism evidence="2 3">
    <name type="scientific">Dreissena polymorpha</name>
    <name type="common">Zebra mussel</name>
    <name type="synonym">Mytilus polymorpha</name>
    <dbReference type="NCBI Taxonomy" id="45954"/>
    <lineage>
        <taxon>Eukaryota</taxon>
        <taxon>Metazoa</taxon>
        <taxon>Spiralia</taxon>
        <taxon>Lophotrochozoa</taxon>
        <taxon>Mollusca</taxon>
        <taxon>Bivalvia</taxon>
        <taxon>Autobranchia</taxon>
        <taxon>Heteroconchia</taxon>
        <taxon>Euheterodonta</taxon>
        <taxon>Imparidentia</taxon>
        <taxon>Neoheterodontei</taxon>
        <taxon>Myida</taxon>
        <taxon>Dreissenoidea</taxon>
        <taxon>Dreissenidae</taxon>
        <taxon>Dreissena</taxon>
    </lineage>
</organism>
<sequence>MISNQRVTTCINDVRQFCEQNTGGSQFFHFLDELEKYVTRVQFNAANAGVQKDIASYLKKTTEPVNNAHRVKHHSSKRGHAKHADSDEAAHIPHQLKQQIGREAAYRQVQASSGHLTLTLDPGEYRMIHHLSFPEGESVNDYIDPSMTSVQYTRFDKAWQLKKRKRAGARAKDRGMENLRLPTSIA</sequence>
<dbReference type="AlphaFoldDB" id="A0A9D4IEE8"/>
<name>A0A9D4IEE8_DREPO</name>
<protein>
    <submittedName>
        <fullName evidence="2">Uncharacterized protein</fullName>
    </submittedName>
</protein>
<accession>A0A9D4IEE8</accession>
<feature type="region of interest" description="Disordered" evidence="1">
    <location>
        <begin position="69"/>
        <end position="88"/>
    </location>
</feature>
<keyword evidence="3" id="KW-1185">Reference proteome</keyword>
<dbReference type="EMBL" id="JAIWYP010000009">
    <property type="protein sequence ID" value="KAH3769342.1"/>
    <property type="molecule type" value="Genomic_DNA"/>
</dbReference>
<comment type="caution">
    <text evidence="2">The sequence shown here is derived from an EMBL/GenBank/DDBJ whole genome shotgun (WGS) entry which is preliminary data.</text>
</comment>
<reference evidence="2" key="1">
    <citation type="journal article" date="2019" name="bioRxiv">
        <title>The Genome of the Zebra Mussel, Dreissena polymorpha: A Resource for Invasive Species Research.</title>
        <authorList>
            <person name="McCartney M.A."/>
            <person name="Auch B."/>
            <person name="Kono T."/>
            <person name="Mallez S."/>
            <person name="Zhang Y."/>
            <person name="Obille A."/>
            <person name="Becker A."/>
            <person name="Abrahante J.E."/>
            <person name="Garbe J."/>
            <person name="Badalamenti J.P."/>
            <person name="Herman A."/>
            <person name="Mangelson H."/>
            <person name="Liachko I."/>
            <person name="Sullivan S."/>
            <person name="Sone E.D."/>
            <person name="Koren S."/>
            <person name="Silverstein K.A.T."/>
            <person name="Beckman K.B."/>
            <person name="Gohl D.M."/>
        </authorList>
    </citation>
    <scope>NUCLEOTIDE SEQUENCE</scope>
    <source>
        <strain evidence="2">Duluth1</strain>
        <tissue evidence="2">Whole animal</tissue>
    </source>
</reference>
<evidence type="ECO:0000256" key="1">
    <source>
        <dbReference type="SAM" id="MobiDB-lite"/>
    </source>
</evidence>
<evidence type="ECO:0000313" key="3">
    <source>
        <dbReference type="Proteomes" id="UP000828390"/>
    </source>
</evidence>
<evidence type="ECO:0000313" key="2">
    <source>
        <dbReference type="EMBL" id="KAH3769342.1"/>
    </source>
</evidence>
<feature type="compositionally biased region" description="Basic residues" evidence="1">
    <location>
        <begin position="69"/>
        <end position="81"/>
    </location>
</feature>
<gene>
    <name evidence="2" type="ORF">DPMN_170593</name>
</gene>
<dbReference type="Proteomes" id="UP000828390">
    <property type="component" value="Unassembled WGS sequence"/>
</dbReference>
<proteinExistence type="predicted"/>
<reference evidence="2" key="2">
    <citation type="submission" date="2020-11" db="EMBL/GenBank/DDBJ databases">
        <authorList>
            <person name="McCartney M.A."/>
            <person name="Auch B."/>
            <person name="Kono T."/>
            <person name="Mallez S."/>
            <person name="Becker A."/>
            <person name="Gohl D.M."/>
            <person name="Silverstein K.A.T."/>
            <person name="Koren S."/>
            <person name="Bechman K.B."/>
            <person name="Herman A."/>
            <person name="Abrahante J.E."/>
            <person name="Garbe J."/>
        </authorList>
    </citation>
    <scope>NUCLEOTIDE SEQUENCE</scope>
    <source>
        <strain evidence="2">Duluth1</strain>
        <tissue evidence="2">Whole animal</tissue>
    </source>
</reference>